<dbReference type="Gene3D" id="2.60.40.380">
    <property type="entry name" value="Purple acid phosphatase-like, N-terminal"/>
    <property type="match status" value="1"/>
</dbReference>
<dbReference type="InterPro" id="IPR038607">
    <property type="entry name" value="PhoD-like_sf"/>
</dbReference>
<dbReference type="InterPro" id="IPR029052">
    <property type="entry name" value="Metallo-depent_PP-like"/>
</dbReference>
<dbReference type="Pfam" id="PF09423">
    <property type="entry name" value="PhoD"/>
    <property type="match status" value="1"/>
</dbReference>
<dbReference type="PANTHER" id="PTHR43606:SF2">
    <property type="entry name" value="ALKALINE PHOSPHATASE FAMILY PROTEIN (AFU_ORTHOLOGUE AFUA_5G03860)"/>
    <property type="match status" value="1"/>
</dbReference>
<dbReference type="PANTHER" id="PTHR43606">
    <property type="entry name" value="PHOSPHATASE, PUTATIVE (AFU_ORTHOLOGUE AFUA_6G08710)-RELATED"/>
    <property type="match status" value="1"/>
</dbReference>
<evidence type="ECO:0000259" key="2">
    <source>
        <dbReference type="Pfam" id="PF16655"/>
    </source>
</evidence>
<proteinExistence type="predicted"/>
<dbReference type="Proteomes" id="UP001183420">
    <property type="component" value="Unassembled WGS sequence"/>
</dbReference>
<sequence length="552" mass="61059">MTHSSSPTRSPESSPTDALRAAARLLDRRRFLTVTGAAAAIAFSTNLPNAAQAAEPLAPEALTVDPFTLGVASGDPRHDSVVLWTRLAPEPFAVDSGLPAQPVTVRWEIARDEAFRRIERTGRADAHPEFHHAVHVEADGLRPATTYHYRFHVGRWTSPTGRTRTAPAPGAHAESLRFALVSCQRYDQGYFTAYGHLAREENIDAVLHLGDYLYEYPVNSAAGARGYTGPDALPAAVNRETVTLEDYRLRYALYHRDPDLRAAHAAHPFVVTWDDHEVENNYAGSIPENSVPPEEFLVRRAAAYRAYYENMPLRRAQLPHGPDARLHRRLDYGRLAQLDILDSRQYRDDQALGDGWQVPTDEVAVPGRTLLGASQERWLADGWRRSRAVWNLVPQQVVLARRRNRVEGPWPLSMDAWDGYPAARERFLTAARDAGVDNLVVLTGDVHVHYAFDLKADWDDPASRTLGVELVTSSISSGGNGSERPANWPALTGANPHLRFYDGRRGYVVLTLDSRQLTAEYRVVPTVTTPGAGVLTAATFTSRAGDPGLRPA</sequence>
<evidence type="ECO:0000313" key="3">
    <source>
        <dbReference type="EMBL" id="MDT0323355.1"/>
    </source>
</evidence>
<dbReference type="RefSeq" id="WP_311604525.1">
    <property type="nucleotide sequence ID" value="NZ_JAVREM010000102.1"/>
</dbReference>
<feature type="domain" description="Phospholipase D N-terminal" evidence="2">
    <location>
        <begin position="69"/>
        <end position="165"/>
    </location>
</feature>
<dbReference type="Pfam" id="PF16655">
    <property type="entry name" value="PhoD_N"/>
    <property type="match status" value="1"/>
</dbReference>
<evidence type="ECO:0000313" key="4">
    <source>
        <dbReference type="Proteomes" id="UP001183420"/>
    </source>
</evidence>
<dbReference type="InterPro" id="IPR052900">
    <property type="entry name" value="Phospholipid_Metab_Enz"/>
</dbReference>
<name>A0ABU2M0G9_9ACTN</name>
<dbReference type="CDD" id="cd07389">
    <property type="entry name" value="MPP_PhoD"/>
    <property type="match status" value="1"/>
</dbReference>
<dbReference type="InterPro" id="IPR032093">
    <property type="entry name" value="PhoD_N"/>
</dbReference>
<comment type="caution">
    <text evidence="3">The sequence shown here is derived from an EMBL/GenBank/DDBJ whole genome shotgun (WGS) entry which is preliminary data.</text>
</comment>
<evidence type="ECO:0000259" key="1">
    <source>
        <dbReference type="Pfam" id="PF09423"/>
    </source>
</evidence>
<accession>A0ABU2M0G9</accession>
<dbReference type="PROSITE" id="PS51318">
    <property type="entry name" value="TAT"/>
    <property type="match status" value="1"/>
</dbReference>
<organism evidence="3 4">
    <name type="scientific">Streptomyces millisiae</name>
    <dbReference type="NCBI Taxonomy" id="3075542"/>
    <lineage>
        <taxon>Bacteria</taxon>
        <taxon>Bacillati</taxon>
        <taxon>Actinomycetota</taxon>
        <taxon>Actinomycetes</taxon>
        <taxon>Kitasatosporales</taxon>
        <taxon>Streptomycetaceae</taxon>
        <taxon>Streptomyces</taxon>
    </lineage>
</organism>
<feature type="domain" description="PhoD-like phosphatase metallophosphatase" evidence="1">
    <location>
        <begin position="178"/>
        <end position="521"/>
    </location>
</feature>
<dbReference type="SUPFAM" id="SSF56300">
    <property type="entry name" value="Metallo-dependent phosphatases"/>
    <property type="match status" value="1"/>
</dbReference>
<keyword evidence="4" id="KW-1185">Reference proteome</keyword>
<protein>
    <submittedName>
        <fullName evidence="3">Alkaline phosphatase D family protein</fullName>
    </submittedName>
</protein>
<dbReference type="InterPro" id="IPR018946">
    <property type="entry name" value="PhoD-like_MPP"/>
</dbReference>
<reference evidence="4" key="1">
    <citation type="submission" date="2023-07" db="EMBL/GenBank/DDBJ databases">
        <title>30 novel species of actinomycetes from the DSMZ collection.</title>
        <authorList>
            <person name="Nouioui I."/>
        </authorList>
    </citation>
    <scope>NUCLEOTIDE SEQUENCE [LARGE SCALE GENOMIC DNA]</scope>
    <source>
        <strain evidence="4">DSM 44918</strain>
    </source>
</reference>
<dbReference type="EMBL" id="JAVREM010000102">
    <property type="protein sequence ID" value="MDT0323355.1"/>
    <property type="molecule type" value="Genomic_DNA"/>
</dbReference>
<dbReference type="InterPro" id="IPR006311">
    <property type="entry name" value="TAT_signal"/>
</dbReference>
<gene>
    <name evidence="3" type="ORF">RNC47_34140</name>
</gene>
<dbReference type="Gene3D" id="3.60.21.70">
    <property type="entry name" value="PhoD-like phosphatase"/>
    <property type="match status" value="1"/>
</dbReference>